<dbReference type="RefSeq" id="WP_145959937.1">
    <property type="nucleotide sequence ID" value="NZ_AP014940.1"/>
</dbReference>
<keyword evidence="1" id="KW-0732">Signal</keyword>
<evidence type="ECO:0000313" key="2">
    <source>
        <dbReference type="EMBL" id="BAV96008.1"/>
    </source>
</evidence>
<dbReference type="GeneID" id="83062427"/>
<name>A0AAU9AHU1_LYSEN</name>
<proteinExistence type="predicted"/>
<protein>
    <recommendedName>
        <fullName evidence="4">DUF2059 domain-containing protein</fullName>
    </recommendedName>
</protein>
<dbReference type="AlphaFoldDB" id="A0AAU9AHU1"/>
<dbReference type="Proteomes" id="UP000218824">
    <property type="component" value="Chromosome"/>
</dbReference>
<dbReference type="EMBL" id="AP014940">
    <property type="protein sequence ID" value="BAV96008.1"/>
    <property type="molecule type" value="Genomic_DNA"/>
</dbReference>
<feature type="signal peptide" evidence="1">
    <location>
        <begin position="1"/>
        <end position="28"/>
    </location>
</feature>
<gene>
    <name evidence="2" type="ORF">LEN_0521</name>
</gene>
<dbReference type="KEGG" id="lem:LEN_0521"/>
<evidence type="ECO:0000313" key="3">
    <source>
        <dbReference type="Proteomes" id="UP000218824"/>
    </source>
</evidence>
<organism evidence="2 3">
    <name type="scientific">Lysobacter enzymogenes</name>
    <dbReference type="NCBI Taxonomy" id="69"/>
    <lineage>
        <taxon>Bacteria</taxon>
        <taxon>Pseudomonadati</taxon>
        <taxon>Pseudomonadota</taxon>
        <taxon>Gammaproteobacteria</taxon>
        <taxon>Lysobacterales</taxon>
        <taxon>Lysobacteraceae</taxon>
        <taxon>Lysobacter</taxon>
    </lineage>
</organism>
<evidence type="ECO:0000256" key="1">
    <source>
        <dbReference type="SAM" id="SignalP"/>
    </source>
</evidence>
<accession>A0AAU9AHU1</accession>
<evidence type="ECO:0008006" key="4">
    <source>
        <dbReference type="Google" id="ProtNLM"/>
    </source>
</evidence>
<sequence>MIAKHRLGLSATLVLALAAAGFSSSAAAAGNPLDNVGIEHNAYLGCLMADESQPPSLQLLVSRCGYRPQGSVEDFIKTFQPYMPTSASLSYSQRIEPYRSQFTAAEYAFVKRIEAALSPQAQSPEEIDRALAALEAQALAQLGDKSQGARGILASLSVARHSLQFWTPYYIDRLEDSHAKLPKWLRVVIKVVTVVATDAAVGAILGSIPITAPAAGPAAGAASGVVAKEM</sequence>
<reference evidence="2 3" key="1">
    <citation type="journal article" date="2017" name="DNA Res.">
        <title>Complete genome sequence and expression profile of the commercial lytic enzyme producer Lysobacter enzymogenes M497-1.</title>
        <authorList>
            <person name="Takami H."/>
            <person name="Toyoda A."/>
            <person name="Uchiyama I."/>
            <person name="Itoh T."/>
            <person name="Takaki Y."/>
            <person name="Arai W."/>
            <person name="Nishi S."/>
            <person name="Kawai M."/>
            <person name="Shinya K."/>
            <person name="Ikeda H."/>
        </authorList>
    </citation>
    <scope>NUCLEOTIDE SEQUENCE [LARGE SCALE GENOMIC DNA]</scope>
    <source>
        <strain evidence="2 3">M497-1</strain>
    </source>
</reference>
<feature type="chain" id="PRO_5043795873" description="DUF2059 domain-containing protein" evidence="1">
    <location>
        <begin position="29"/>
        <end position="230"/>
    </location>
</feature>